<evidence type="ECO:0000313" key="1">
    <source>
        <dbReference type="EMBL" id="SVC88187.1"/>
    </source>
</evidence>
<dbReference type="AlphaFoldDB" id="A0A382QTA5"/>
<organism evidence="1">
    <name type="scientific">marine metagenome</name>
    <dbReference type="NCBI Taxonomy" id="408172"/>
    <lineage>
        <taxon>unclassified sequences</taxon>
        <taxon>metagenomes</taxon>
        <taxon>ecological metagenomes</taxon>
    </lineage>
</organism>
<proteinExistence type="predicted"/>
<sequence>MSEMDRKREKKVCMEVAKLLPANDRLKLLRGCGLID</sequence>
<reference evidence="1" key="1">
    <citation type="submission" date="2018-05" db="EMBL/GenBank/DDBJ databases">
        <authorList>
            <person name="Lanie J.A."/>
            <person name="Ng W.-L."/>
            <person name="Kazmierczak K.M."/>
            <person name="Andrzejewski T.M."/>
            <person name="Davidsen T.M."/>
            <person name="Wayne K.J."/>
            <person name="Tettelin H."/>
            <person name="Glass J.I."/>
            <person name="Rusch D."/>
            <person name="Podicherti R."/>
            <person name="Tsui H.-C.T."/>
            <person name="Winkler M.E."/>
        </authorList>
    </citation>
    <scope>NUCLEOTIDE SEQUENCE</scope>
</reference>
<dbReference type="EMBL" id="UINC01116441">
    <property type="protein sequence ID" value="SVC88187.1"/>
    <property type="molecule type" value="Genomic_DNA"/>
</dbReference>
<accession>A0A382QTA5</accession>
<name>A0A382QTA5_9ZZZZ</name>
<gene>
    <name evidence="1" type="ORF">METZ01_LOCUS341041</name>
</gene>
<protein>
    <submittedName>
        <fullName evidence="1">Uncharacterized protein</fullName>
    </submittedName>
</protein>